<dbReference type="Proteomes" id="UP001185331">
    <property type="component" value="Unassembled WGS sequence"/>
</dbReference>
<organism evidence="2 3">
    <name type="scientific">Deinococcus soli</name>
    <name type="common">ex Cha et al. 2016</name>
    <dbReference type="NCBI Taxonomy" id="1309411"/>
    <lineage>
        <taxon>Bacteria</taxon>
        <taxon>Thermotogati</taxon>
        <taxon>Deinococcota</taxon>
        <taxon>Deinococci</taxon>
        <taxon>Deinococcales</taxon>
        <taxon>Deinococcaceae</taxon>
        <taxon>Deinococcus</taxon>
    </lineage>
</organism>
<name>A0AAE4BN76_9DEIO</name>
<proteinExistence type="predicted"/>
<dbReference type="AlphaFoldDB" id="A0AAE4BN76"/>
<protein>
    <submittedName>
        <fullName evidence="2">Uncharacterized protein</fullName>
    </submittedName>
</protein>
<evidence type="ECO:0000256" key="1">
    <source>
        <dbReference type="SAM" id="MobiDB-lite"/>
    </source>
</evidence>
<reference evidence="2" key="1">
    <citation type="submission" date="2023-07" db="EMBL/GenBank/DDBJ databases">
        <title>Sorghum-associated microbial communities from plants grown in Nebraska, USA.</title>
        <authorList>
            <person name="Schachtman D."/>
        </authorList>
    </citation>
    <scope>NUCLEOTIDE SEQUENCE</scope>
    <source>
        <strain evidence="2">BE330</strain>
    </source>
</reference>
<evidence type="ECO:0000313" key="2">
    <source>
        <dbReference type="EMBL" id="MDR6219217.1"/>
    </source>
</evidence>
<accession>A0AAE4BN76</accession>
<feature type="region of interest" description="Disordered" evidence="1">
    <location>
        <begin position="13"/>
        <end position="35"/>
    </location>
</feature>
<gene>
    <name evidence="2" type="ORF">J2Y00_002814</name>
</gene>
<dbReference type="EMBL" id="JAVDQK010000006">
    <property type="protein sequence ID" value="MDR6219217.1"/>
    <property type="molecule type" value="Genomic_DNA"/>
</dbReference>
<comment type="caution">
    <text evidence="2">The sequence shown here is derived from an EMBL/GenBank/DDBJ whole genome shotgun (WGS) entry which is preliminary data.</text>
</comment>
<sequence>MLEDLTPAVAAKIMQGQPVPKERTKASAGRAAKSK</sequence>
<evidence type="ECO:0000313" key="3">
    <source>
        <dbReference type="Proteomes" id="UP001185331"/>
    </source>
</evidence>